<dbReference type="EMBL" id="CP003630">
    <property type="protein sequence ID" value="AFZ16958.1"/>
    <property type="molecule type" value="Genomic_DNA"/>
</dbReference>
<dbReference type="RefSeq" id="WP_015181118.1">
    <property type="nucleotide sequence ID" value="NC_019738.1"/>
</dbReference>
<organism evidence="1 2">
    <name type="scientific">Allocoleopsis franciscana PCC 7113</name>
    <dbReference type="NCBI Taxonomy" id="1173027"/>
    <lineage>
        <taxon>Bacteria</taxon>
        <taxon>Bacillati</taxon>
        <taxon>Cyanobacteriota</taxon>
        <taxon>Cyanophyceae</taxon>
        <taxon>Coleofasciculales</taxon>
        <taxon>Coleofasciculaceae</taxon>
        <taxon>Allocoleopsis</taxon>
        <taxon>Allocoleopsis franciscana</taxon>
    </lineage>
</organism>
<dbReference type="Proteomes" id="UP000010471">
    <property type="component" value="Chromosome"/>
</dbReference>
<dbReference type="OrthoDB" id="426546at2"/>
<dbReference type="KEGG" id="mic:Mic7113_1064"/>
<proteinExistence type="predicted"/>
<name>K9W9M9_9CYAN</name>
<gene>
    <name evidence="1" type="ORF">Mic7113_1064</name>
</gene>
<dbReference type="AlphaFoldDB" id="K9W9M9"/>
<accession>K9W9M9</accession>
<reference evidence="1 2" key="1">
    <citation type="submission" date="2012-06" db="EMBL/GenBank/DDBJ databases">
        <title>Finished chromosome of genome of Microcoleus sp. PCC 7113.</title>
        <authorList>
            <consortium name="US DOE Joint Genome Institute"/>
            <person name="Gugger M."/>
            <person name="Coursin T."/>
            <person name="Rippka R."/>
            <person name="Tandeau De Marsac N."/>
            <person name="Huntemann M."/>
            <person name="Wei C.-L."/>
            <person name="Han J."/>
            <person name="Detter J.C."/>
            <person name="Han C."/>
            <person name="Tapia R."/>
            <person name="Chen A."/>
            <person name="Kyrpides N."/>
            <person name="Mavromatis K."/>
            <person name="Markowitz V."/>
            <person name="Szeto E."/>
            <person name="Ivanova N."/>
            <person name="Pagani I."/>
            <person name="Pati A."/>
            <person name="Goodwin L."/>
            <person name="Nordberg H.P."/>
            <person name="Cantor M.N."/>
            <person name="Hua S.X."/>
            <person name="Woyke T."/>
            <person name="Kerfeld C.A."/>
        </authorList>
    </citation>
    <scope>NUCLEOTIDE SEQUENCE [LARGE SCALE GENOMIC DNA]</scope>
    <source>
        <strain evidence="1 2">PCC 7113</strain>
    </source>
</reference>
<protein>
    <submittedName>
        <fullName evidence="1">Uncharacterized protein</fullName>
    </submittedName>
</protein>
<keyword evidence="2" id="KW-1185">Reference proteome</keyword>
<dbReference type="HOGENOM" id="CLU_207134_0_0_3"/>
<evidence type="ECO:0000313" key="1">
    <source>
        <dbReference type="EMBL" id="AFZ16958.1"/>
    </source>
</evidence>
<evidence type="ECO:0000313" key="2">
    <source>
        <dbReference type="Proteomes" id="UP000010471"/>
    </source>
</evidence>
<sequence>MIYRQWNLFTRQEGNYIAVDFTDPDGKLYSEPFCFYSLDEALYYGKLCIDRFIRTRMLQPKET</sequence>